<keyword evidence="3" id="KW-1185">Reference proteome</keyword>
<evidence type="ECO:0000256" key="1">
    <source>
        <dbReference type="SAM" id="MobiDB-lite"/>
    </source>
</evidence>
<dbReference type="KEGG" id="lpil:LIP_1456"/>
<evidence type="ECO:0000313" key="2">
    <source>
        <dbReference type="EMBL" id="BAS27305.1"/>
    </source>
</evidence>
<feature type="region of interest" description="Disordered" evidence="1">
    <location>
        <begin position="236"/>
        <end position="266"/>
    </location>
</feature>
<dbReference type="STRING" id="1555112.LIP_1456"/>
<organism evidence="2 3">
    <name type="scientific">Limnochorda pilosa</name>
    <dbReference type="NCBI Taxonomy" id="1555112"/>
    <lineage>
        <taxon>Bacteria</taxon>
        <taxon>Bacillati</taxon>
        <taxon>Bacillota</taxon>
        <taxon>Limnochordia</taxon>
        <taxon>Limnochordales</taxon>
        <taxon>Limnochordaceae</taxon>
        <taxon>Limnochorda</taxon>
    </lineage>
</organism>
<proteinExistence type="predicted"/>
<protein>
    <submittedName>
        <fullName evidence="2">Uncharacterized protein</fullName>
    </submittedName>
</protein>
<sequence length="309" mass="33692">MGITTCQLVRMYVTSVHPHARGDHWGGPRALGLYAGSPPRAWGSLIPGIVRDMEHRFTPTRVGITARAIAAHPAVLVHPHARGDHSYISRTDADAFGSPPRAWGSRRHPRSPRWPRGFTPTRVGITSWRPAGRTSPSVHPHARGDHELPRVGLAVGTGSPPRAWGSLPVMEDDESEVRFTPTRVGITVSSAPALLDLPVHPHARGDHVLPFLVLQALVGSPPRAWGSRTPDAVGVPVRGFTPTRVGITPSRPRSPRPSSVHPHAPGDHQCWGRIFLRRTGSPPRAWGSRLSIRPDRQRARFTPTRVGIT</sequence>
<dbReference type="AntiFam" id="ANF00057">
    <property type="entry name" value="Translation of E. coli type CRISPR repeat"/>
</dbReference>
<name>A0A0K2SJN5_LIMPI</name>
<feature type="compositionally biased region" description="Basic residues" evidence="1">
    <location>
        <begin position="104"/>
        <end position="113"/>
    </location>
</feature>
<reference evidence="3" key="1">
    <citation type="submission" date="2015-07" db="EMBL/GenBank/DDBJ databases">
        <title>Complete genome sequence and phylogenetic analysis of Limnochorda pilosa.</title>
        <authorList>
            <person name="Watanabe M."/>
            <person name="Kojima H."/>
            <person name="Fukui M."/>
        </authorList>
    </citation>
    <scope>NUCLEOTIDE SEQUENCE [LARGE SCALE GENOMIC DNA]</scope>
    <source>
        <strain evidence="3">HC45</strain>
    </source>
</reference>
<dbReference type="PATRIC" id="fig|1555112.3.peg.1491"/>
<accession>A0A0K2SJN5</accession>
<dbReference type="AntiFam" id="ANF00006">
    <property type="entry name" value="Translation of CRISPR region"/>
</dbReference>
<feature type="region of interest" description="Disordered" evidence="1">
    <location>
        <begin position="98"/>
        <end position="146"/>
    </location>
</feature>
<gene>
    <name evidence="2" type="ORF">LIP_1456</name>
</gene>
<dbReference type="AlphaFoldDB" id="A0A0K2SJN5"/>
<dbReference type="Proteomes" id="UP000065807">
    <property type="component" value="Chromosome"/>
</dbReference>
<dbReference type="EMBL" id="AP014924">
    <property type="protein sequence ID" value="BAS27305.1"/>
    <property type="molecule type" value="Genomic_DNA"/>
</dbReference>
<evidence type="ECO:0000313" key="3">
    <source>
        <dbReference type="Proteomes" id="UP000065807"/>
    </source>
</evidence>
<reference evidence="3" key="2">
    <citation type="journal article" date="2016" name="Int. J. Syst. Evol. Microbiol.">
        <title>Complete genome sequence and cell structure of Limnochorda pilosa, a Gram-negative spore-former within the phylum Firmicutes.</title>
        <authorList>
            <person name="Watanabe M."/>
            <person name="Kojima H."/>
            <person name="Fukui M."/>
        </authorList>
    </citation>
    <scope>NUCLEOTIDE SEQUENCE [LARGE SCALE GENOMIC DNA]</scope>
    <source>
        <strain evidence="3">HC45</strain>
    </source>
</reference>